<comment type="caution">
    <text evidence="2">The sequence shown here is derived from an EMBL/GenBank/DDBJ whole genome shotgun (WGS) entry which is preliminary data.</text>
</comment>
<dbReference type="AlphaFoldDB" id="A0A841DAW4"/>
<organism evidence="2 3">
    <name type="scientific">Planomonospora venezuelensis</name>
    <dbReference type="NCBI Taxonomy" id="1999"/>
    <lineage>
        <taxon>Bacteria</taxon>
        <taxon>Bacillati</taxon>
        <taxon>Actinomycetota</taxon>
        <taxon>Actinomycetes</taxon>
        <taxon>Streptosporangiales</taxon>
        <taxon>Streptosporangiaceae</taxon>
        <taxon>Planomonospora</taxon>
    </lineage>
</organism>
<evidence type="ECO:0000256" key="1">
    <source>
        <dbReference type="SAM" id="MobiDB-lite"/>
    </source>
</evidence>
<protein>
    <submittedName>
        <fullName evidence="2">Uncharacterized protein</fullName>
    </submittedName>
</protein>
<feature type="region of interest" description="Disordered" evidence="1">
    <location>
        <begin position="1"/>
        <end position="24"/>
    </location>
</feature>
<evidence type="ECO:0000313" key="2">
    <source>
        <dbReference type="EMBL" id="MBB5967782.1"/>
    </source>
</evidence>
<gene>
    <name evidence="2" type="ORF">FHS22_007095</name>
</gene>
<accession>A0A841DAW4</accession>
<evidence type="ECO:0000313" key="3">
    <source>
        <dbReference type="Proteomes" id="UP000562352"/>
    </source>
</evidence>
<reference evidence="2 3" key="1">
    <citation type="submission" date="2020-08" db="EMBL/GenBank/DDBJ databases">
        <title>Genomic Encyclopedia of Type Strains, Phase III (KMG-III): the genomes of soil and plant-associated and newly described type strains.</title>
        <authorList>
            <person name="Whitman W."/>
        </authorList>
    </citation>
    <scope>NUCLEOTIDE SEQUENCE [LARGE SCALE GENOMIC DNA]</scope>
    <source>
        <strain evidence="2 3">CECT 3303</strain>
    </source>
</reference>
<sequence>MGFENGWIANPAYPGQDEAGTTQDRRPLPAFETAEEGTLGPVWSSLTGTVVKQAFLEVDPDQWLEGPDRTHYVLGLQSSLTEVWVQRSCLGDPAYEATASAIRKHHQLELEMLEEFWQKKRALYQNEDGTPKTVTLDVPMQGFNPDTRRFVNVEAGTYPCRLGGRKIPDEPQLSPFTVALTVGDASVLINPDRLGGVVTEHNTEAGRQGLANTITAAEVRRAFTAAPSILTPYVPQDEWLKEEHLHYTTADQMGAVFVRRAMPADDHDVDMARKEDQGLFNVGADTPGVRFGDHIFIQRDQLGIGVEHHEAIHRLSHPGVHKILGFGFNEGVTEYFTRALFTAAGERVKVVRTEDQYGPQHDGVKALIDHGVLTESDLCEAYFLGRLKNLFDKATARFGHRFSLQAYALYLNGGYASAAQRRLEELL</sequence>
<name>A0A841DAW4_PLAVE</name>
<proteinExistence type="predicted"/>
<keyword evidence="3" id="KW-1185">Reference proteome</keyword>
<dbReference type="Proteomes" id="UP000562352">
    <property type="component" value="Unassembled WGS sequence"/>
</dbReference>
<dbReference type="RefSeq" id="WP_184948491.1">
    <property type="nucleotide sequence ID" value="NZ_BAAAWZ010000001.1"/>
</dbReference>
<dbReference type="EMBL" id="JACHJJ010000039">
    <property type="protein sequence ID" value="MBB5967782.1"/>
    <property type="molecule type" value="Genomic_DNA"/>
</dbReference>